<evidence type="ECO:0000313" key="1">
    <source>
        <dbReference type="EMBL" id="JAD37202.1"/>
    </source>
</evidence>
<protein>
    <submittedName>
        <fullName evidence="1">Uncharacterized protein</fullName>
    </submittedName>
</protein>
<dbReference type="EMBL" id="GBRH01260693">
    <property type="protein sequence ID" value="JAD37202.1"/>
    <property type="molecule type" value="Transcribed_RNA"/>
</dbReference>
<organism evidence="1">
    <name type="scientific">Arundo donax</name>
    <name type="common">Giant reed</name>
    <name type="synonym">Donax arundinaceus</name>
    <dbReference type="NCBI Taxonomy" id="35708"/>
    <lineage>
        <taxon>Eukaryota</taxon>
        <taxon>Viridiplantae</taxon>
        <taxon>Streptophyta</taxon>
        <taxon>Embryophyta</taxon>
        <taxon>Tracheophyta</taxon>
        <taxon>Spermatophyta</taxon>
        <taxon>Magnoliopsida</taxon>
        <taxon>Liliopsida</taxon>
        <taxon>Poales</taxon>
        <taxon>Poaceae</taxon>
        <taxon>PACMAD clade</taxon>
        <taxon>Arundinoideae</taxon>
        <taxon>Arundineae</taxon>
        <taxon>Arundo</taxon>
    </lineage>
</organism>
<reference evidence="1" key="1">
    <citation type="submission" date="2014-09" db="EMBL/GenBank/DDBJ databases">
        <authorList>
            <person name="Magalhaes I.L.F."/>
            <person name="Oliveira U."/>
            <person name="Santos F.R."/>
            <person name="Vidigal T.H.D.A."/>
            <person name="Brescovit A.D."/>
            <person name="Santos A.J."/>
        </authorList>
    </citation>
    <scope>NUCLEOTIDE SEQUENCE</scope>
    <source>
        <tissue evidence="1">Shoot tissue taken approximately 20 cm above the soil surface</tissue>
    </source>
</reference>
<reference evidence="1" key="2">
    <citation type="journal article" date="2015" name="Data Brief">
        <title>Shoot transcriptome of the giant reed, Arundo donax.</title>
        <authorList>
            <person name="Barrero R.A."/>
            <person name="Guerrero F.D."/>
            <person name="Moolhuijzen P."/>
            <person name="Goolsby J.A."/>
            <person name="Tidwell J."/>
            <person name="Bellgard S.E."/>
            <person name="Bellgard M.I."/>
        </authorList>
    </citation>
    <scope>NUCLEOTIDE SEQUENCE</scope>
    <source>
        <tissue evidence="1">Shoot tissue taken approximately 20 cm above the soil surface</tissue>
    </source>
</reference>
<accession>A0A0A9SWI8</accession>
<name>A0A0A9SWI8_ARUDO</name>
<dbReference type="AlphaFoldDB" id="A0A0A9SWI8"/>
<proteinExistence type="predicted"/>
<sequence>MSCDKFPMDAGMLPLNWFPKKSIICKLVQSPIDSGISPAN</sequence>